<dbReference type="EMBL" id="CP042906">
    <property type="protein sequence ID" value="QEX19095.1"/>
    <property type="molecule type" value="Genomic_DNA"/>
</dbReference>
<comment type="similarity">
    <text evidence="1">Belongs to the aldehyde dehydrogenase family.</text>
</comment>
<dbReference type="GO" id="GO:0008911">
    <property type="term" value="F:lactaldehyde dehydrogenase (NAD+) activity"/>
    <property type="evidence" value="ECO:0007669"/>
    <property type="project" value="TreeGrafter"/>
</dbReference>
<dbReference type="InterPro" id="IPR015590">
    <property type="entry name" value="Aldehyde_DH_dom"/>
</dbReference>
<dbReference type="KEGG" id="htq:FRZ44_44070"/>
<feature type="domain" description="Aldehyde dehydrogenase" evidence="4">
    <location>
        <begin position="18"/>
        <end position="490"/>
    </location>
</feature>
<dbReference type="Proteomes" id="UP000326202">
    <property type="component" value="Chromosome"/>
</dbReference>
<dbReference type="PANTHER" id="PTHR42991">
    <property type="entry name" value="ALDEHYDE DEHYDROGENASE"/>
    <property type="match status" value="1"/>
</dbReference>
<evidence type="ECO:0000259" key="4">
    <source>
        <dbReference type="Pfam" id="PF00171"/>
    </source>
</evidence>
<name>A0A5J6MR09_9PROT</name>
<evidence type="ECO:0000313" key="6">
    <source>
        <dbReference type="Proteomes" id="UP000326202"/>
    </source>
</evidence>
<evidence type="ECO:0000256" key="2">
    <source>
        <dbReference type="ARBA" id="ARBA00023002"/>
    </source>
</evidence>
<dbReference type="InterPro" id="IPR016162">
    <property type="entry name" value="Ald_DH_N"/>
</dbReference>
<dbReference type="AlphaFoldDB" id="A0A5J6MR09"/>
<protein>
    <submittedName>
        <fullName evidence="5">Aldehyde dehydrogenase</fullName>
    </submittedName>
</protein>
<dbReference type="InterPro" id="IPR051020">
    <property type="entry name" value="ALDH-related_metabolic_enz"/>
</dbReference>
<dbReference type="OrthoDB" id="9772584at2"/>
<dbReference type="SUPFAM" id="SSF53720">
    <property type="entry name" value="ALDH-like"/>
    <property type="match status" value="1"/>
</dbReference>
<dbReference type="Gene3D" id="3.40.309.10">
    <property type="entry name" value="Aldehyde Dehydrogenase, Chain A, domain 2"/>
    <property type="match status" value="1"/>
</dbReference>
<accession>A0A5J6MR09</accession>
<dbReference type="Gene3D" id="3.40.605.10">
    <property type="entry name" value="Aldehyde Dehydrogenase, Chain A, domain 1"/>
    <property type="match status" value="2"/>
</dbReference>
<organism evidence="5 6">
    <name type="scientific">Hypericibacter terrae</name>
    <dbReference type="NCBI Taxonomy" id="2602015"/>
    <lineage>
        <taxon>Bacteria</taxon>
        <taxon>Pseudomonadati</taxon>
        <taxon>Pseudomonadota</taxon>
        <taxon>Alphaproteobacteria</taxon>
        <taxon>Rhodospirillales</taxon>
        <taxon>Dongiaceae</taxon>
        <taxon>Hypericibacter</taxon>
    </lineage>
</organism>
<dbReference type="Pfam" id="PF00171">
    <property type="entry name" value="Aldedh"/>
    <property type="match status" value="1"/>
</dbReference>
<reference evidence="5 6" key="1">
    <citation type="submission" date="2019-08" db="EMBL/GenBank/DDBJ databases">
        <title>Hyperibacter terrae gen. nov., sp. nov. and Hyperibacter viscosus sp. nov., two new members in the family Rhodospirillaceae isolated from the rhizosphere of Hypericum perforatum.</title>
        <authorList>
            <person name="Noviana Z."/>
        </authorList>
    </citation>
    <scope>NUCLEOTIDE SEQUENCE [LARGE SCALE GENOMIC DNA]</scope>
    <source>
        <strain evidence="5 6">R5913</strain>
    </source>
</reference>
<sequence>MNQHRAPDARTGTPVESIRSPFDGSEVGQMPVAGEAEVEAAILQAGKSFQTMRRLPRFVRADILEGTAEIIRGRKEEFARLIAQEAGKPLYDARGEVSRAVFNLRNAAAEARSFSGAEIPLDVDGSVFEYQSTRSDGGALDLAQADLEQLAGLRRRLGLARRYPIGPILAIAPFNFPLNLVVHKVAPAIAVGNSVVIKPAPQTPLTSLKLVDALEEAGLPKGAVSVVHCPVALAETMVKDERYAMVTFTGSAKVGWHIKSIAGRKKVALELGGNGAVIVGADADLGFAAARCVRGGVVYGGQYCIGVQRIMVQRPVYDAFKAKLLERIAACKVGNPLQEGMDVGPVIDSRSADRIESWIKAAREGGARVIAGGERQGNVITPTILEGTKPDMLVEREEIFGPVMTLSPIDSIEEGVRRANDSRYGLQGGIFTNDLRAALRALEEWDVGGLMINDVPIYRIDNMPFGGWKESGFGREGTRFAMEEMTDIKFLVVNYN</sequence>
<evidence type="ECO:0000256" key="1">
    <source>
        <dbReference type="ARBA" id="ARBA00009986"/>
    </source>
</evidence>
<evidence type="ECO:0000313" key="5">
    <source>
        <dbReference type="EMBL" id="QEX19095.1"/>
    </source>
</evidence>
<keyword evidence="2" id="KW-0560">Oxidoreductase</keyword>
<evidence type="ECO:0000256" key="3">
    <source>
        <dbReference type="SAM" id="MobiDB-lite"/>
    </source>
</evidence>
<proteinExistence type="inferred from homology"/>
<dbReference type="PANTHER" id="PTHR42991:SF1">
    <property type="entry name" value="ALDEHYDE DEHYDROGENASE"/>
    <property type="match status" value="1"/>
</dbReference>
<dbReference type="InterPro" id="IPR016161">
    <property type="entry name" value="Ald_DH/histidinol_DH"/>
</dbReference>
<dbReference type="InterPro" id="IPR016163">
    <property type="entry name" value="Ald_DH_C"/>
</dbReference>
<gene>
    <name evidence="5" type="ORF">FRZ44_44070</name>
</gene>
<keyword evidence="6" id="KW-1185">Reference proteome</keyword>
<dbReference type="RefSeq" id="WP_151179187.1">
    <property type="nucleotide sequence ID" value="NZ_CP042906.1"/>
</dbReference>
<feature type="region of interest" description="Disordered" evidence="3">
    <location>
        <begin position="1"/>
        <end position="23"/>
    </location>
</feature>